<accession>A0A0S3S7R8</accession>
<name>A0A0S3S7R8_PHAAN</name>
<dbReference type="EMBL" id="AP015038">
    <property type="protein sequence ID" value="BAT88842.1"/>
    <property type="molecule type" value="Genomic_DNA"/>
</dbReference>
<sequence length="73" mass="8265">MEHGTKIMFELPCLSSLCLGNMPLLSCFYPGKHDLDCLLLEILFVCYCPKLKLFTLDFDENQKGPIQAQVSPL</sequence>
<dbReference type="AlphaFoldDB" id="A0A0S3S7R8"/>
<evidence type="ECO:0000313" key="2">
    <source>
        <dbReference type="Proteomes" id="UP000291084"/>
    </source>
</evidence>
<gene>
    <name evidence="1" type="primary">Vigan.05G247000</name>
    <name evidence="1" type="ORF">VIGAN_05247000</name>
</gene>
<dbReference type="Proteomes" id="UP000291084">
    <property type="component" value="Chromosome 5"/>
</dbReference>
<organism evidence="1 2">
    <name type="scientific">Vigna angularis var. angularis</name>
    <dbReference type="NCBI Taxonomy" id="157739"/>
    <lineage>
        <taxon>Eukaryota</taxon>
        <taxon>Viridiplantae</taxon>
        <taxon>Streptophyta</taxon>
        <taxon>Embryophyta</taxon>
        <taxon>Tracheophyta</taxon>
        <taxon>Spermatophyta</taxon>
        <taxon>Magnoliopsida</taxon>
        <taxon>eudicotyledons</taxon>
        <taxon>Gunneridae</taxon>
        <taxon>Pentapetalae</taxon>
        <taxon>rosids</taxon>
        <taxon>fabids</taxon>
        <taxon>Fabales</taxon>
        <taxon>Fabaceae</taxon>
        <taxon>Papilionoideae</taxon>
        <taxon>50 kb inversion clade</taxon>
        <taxon>NPAAA clade</taxon>
        <taxon>indigoferoid/millettioid clade</taxon>
        <taxon>Phaseoleae</taxon>
        <taxon>Vigna</taxon>
    </lineage>
</organism>
<protein>
    <submittedName>
        <fullName evidence="1">Uncharacterized protein</fullName>
    </submittedName>
</protein>
<evidence type="ECO:0000313" key="1">
    <source>
        <dbReference type="EMBL" id="BAT88842.1"/>
    </source>
</evidence>
<keyword evidence="2" id="KW-1185">Reference proteome</keyword>
<reference evidence="1 2" key="1">
    <citation type="journal article" date="2015" name="Sci. Rep.">
        <title>The power of single molecule real-time sequencing technology in the de novo assembly of a eukaryotic genome.</title>
        <authorList>
            <person name="Sakai H."/>
            <person name="Naito K."/>
            <person name="Ogiso-Tanaka E."/>
            <person name="Takahashi Y."/>
            <person name="Iseki K."/>
            <person name="Muto C."/>
            <person name="Satou K."/>
            <person name="Teruya K."/>
            <person name="Shiroma A."/>
            <person name="Shimoji M."/>
            <person name="Hirano T."/>
            <person name="Itoh T."/>
            <person name="Kaga A."/>
            <person name="Tomooka N."/>
        </authorList>
    </citation>
    <scope>NUCLEOTIDE SEQUENCE [LARGE SCALE GENOMIC DNA]</scope>
    <source>
        <strain evidence="2">cv. Shumari</strain>
    </source>
</reference>
<proteinExistence type="predicted"/>